<protein>
    <submittedName>
        <fullName evidence="3">Uncharacterized protein</fullName>
    </submittedName>
</protein>
<dbReference type="Proteomes" id="UP000315471">
    <property type="component" value="Unassembled WGS sequence"/>
</dbReference>
<organism evidence="3 4">
    <name type="scientific">Novipirellula aureliae</name>
    <dbReference type="NCBI Taxonomy" id="2527966"/>
    <lineage>
        <taxon>Bacteria</taxon>
        <taxon>Pseudomonadati</taxon>
        <taxon>Planctomycetota</taxon>
        <taxon>Planctomycetia</taxon>
        <taxon>Pirellulales</taxon>
        <taxon>Pirellulaceae</taxon>
        <taxon>Novipirellula</taxon>
    </lineage>
</organism>
<accession>A0A5C6E7X3</accession>
<feature type="transmembrane region" description="Helical" evidence="2">
    <location>
        <begin position="91"/>
        <end position="111"/>
    </location>
</feature>
<feature type="transmembrane region" description="Helical" evidence="2">
    <location>
        <begin position="43"/>
        <end position="71"/>
    </location>
</feature>
<evidence type="ECO:0000256" key="2">
    <source>
        <dbReference type="SAM" id="Phobius"/>
    </source>
</evidence>
<evidence type="ECO:0000313" key="4">
    <source>
        <dbReference type="Proteomes" id="UP000315471"/>
    </source>
</evidence>
<comment type="caution">
    <text evidence="3">The sequence shown here is derived from an EMBL/GenBank/DDBJ whole genome shotgun (WGS) entry which is preliminary data.</text>
</comment>
<keyword evidence="2" id="KW-0812">Transmembrane</keyword>
<evidence type="ECO:0000256" key="1">
    <source>
        <dbReference type="SAM" id="MobiDB-lite"/>
    </source>
</evidence>
<reference evidence="3 4" key="1">
    <citation type="submission" date="2019-02" db="EMBL/GenBank/DDBJ databases">
        <title>Deep-cultivation of Planctomycetes and their phenomic and genomic characterization uncovers novel biology.</title>
        <authorList>
            <person name="Wiegand S."/>
            <person name="Jogler M."/>
            <person name="Boedeker C."/>
            <person name="Pinto D."/>
            <person name="Vollmers J."/>
            <person name="Rivas-Marin E."/>
            <person name="Kohn T."/>
            <person name="Peeters S.H."/>
            <person name="Heuer A."/>
            <person name="Rast P."/>
            <person name="Oberbeckmann S."/>
            <person name="Bunk B."/>
            <person name="Jeske O."/>
            <person name="Meyerdierks A."/>
            <person name="Storesund J.E."/>
            <person name="Kallscheuer N."/>
            <person name="Luecker S."/>
            <person name="Lage O.M."/>
            <person name="Pohl T."/>
            <person name="Merkel B.J."/>
            <person name="Hornburger P."/>
            <person name="Mueller R.-W."/>
            <person name="Bruemmer F."/>
            <person name="Labrenz M."/>
            <person name="Spormann A.M."/>
            <person name="Op Den Camp H."/>
            <person name="Overmann J."/>
            <person name="Amann R."/>
            <person name="Jetten M.S.M."/>
            <person name="Mascher T."/>
            <person name="Medema M.H."/>
            <person name="Devos D.P."/>
            <person name="Kaster A.-K."/>
            <person name="Ovreas L."/>
            <person name="Rohde M."/>
            <person name="Galperin M.Y."/>
            <person name="Jogler C."/>
        </authorList>
    </citation>
    <scope>NUCLEOTIDE SEQUENCE [LARGE SCALE GENOMIC DNA]</scope>
    <source>
        <strain evidence="3 4">Q31b</strain>
    </source>
</reference>
<keyword evidence="4" id="KW-1185">Reference proteome</keyword>
<evidence type="ECO:0000313" key="3">
    <source>
        <dbReference type="EMBL" id="TWU43319.1"/>
    </source>
</evidence>
<dbReference type="AlphaFoldDB" id="A0A5C6E7X3"/>
<name>A0A5C6E7X3_9BACT</name>
<dbReference type="EMBL" id="SJPY01000003">
    <property type="protein sequence ID" value="TWU43319.1"/>
    <property type="molecule type" value="Genomic_DNA"/>
</dbReference>
<gene>
    <name evidence="3" type="ORF">Q31b_23580</name>
</gene>
<proteinExistence type="predicted"/>
<dbReference type="OrthoDB" id="281780at2"/>
<keyword evidence="2" id="KW-0472">Membrane</keyword>
<feature type="region of interest" description="Disordered" evidence="1">
    <location>
        <begin position="1"/>
        <end position="22"/>
    </location>
</feature>
<keyword evidence="2" id="KW-1133">Transmembrane helix</keyword>
<dbReference type="RefSeq" id="WP_146599767.1">
    <property type="nucleotide sequence ID" value="NZ_SJPY01000003.1"/>
</dbReference>
<sequence>MSNSRSPNSEDAPEDAPEDASGAATLNEASVKAISPTDPRADVALGCAATILSVAITCVLLFFNASFVMALIKLLEPVLPIWARTAGATQFLLFLIPVILLVAEWMLIDFIRSRFRVTKPH</sequence>